<gene>
    <name evidence="2" type="ORF">HK100_004605</name>
</gene>
<name>A0AAD5SSQ3_9FUNG</name>
<evidence type="ECO:0000256" key="1">
    <source>
        <dbReference type="SAM" id="SignalP"/>
    </source>
</evidence>
<feature type="chain" id="PRO_5042205158" evidence="1">
    <location>
        <begin position="21"/>
        <end position="87"/>
    </location>
</feature>
<keyword evidence="1" id="KW-0732">Signal</keyword>
<dbReference type="Proteomes" id="UP001211907">
    <property type="component" value="Unassembled WGS sequence"/>
</dbReference>
<reference evidence="2" key="1">
    <citation type="submission" date="2020-05" db="EMBL/GenBank/DDBJ databases">
        <title>Phylogenomic resolution of chytrid fungi.</title>
        <authorList>
            <person name="Stajich J.E."/>
            <person name="Amses K."/>
            <person name="Simmons R."/>
            <person name="Seto K."/>
            <person name="Myers J."/>
            <person name="Bonds A."/>
            <person name="Quandt C.A."/>
            <person name="Barry K."/>
            <person name="Liu P."/>
            <person name="Grigoriev I."/>
            <person name="Longcore J.E."/>
            <person name="James T.Y."/>
        </authorList>
    </citation>
    <scope>NUCLEOTIDE SEQUENCE</scope>
    <source>
        <strain evidence="2">JEL0513</strain>
    </source>
</reference>
<dbReference type="EMBL" id="JADGJH010002245">
    <property type="protein sequence ID" value="KAJ3101067.1"/>
    <property type="molecule type" value="Genomic_DNA"/>
</dbReference>
<evidence type="ECO:0000313" key="3">
    <source>
        <dbReference type="Proteomes" id="UP001211907"/>
    </source>
</evidence>
<dbReference type="PROSITE" id="PS51257">
    <property type="entry name" value="PROKAR_LIPOPROTEIN"/>
    <property type="match status" value="1"/>
</dbReference>
<sequence>MPTTRAFLILLVSIFSCVNSVSLPMQVVVFGNETPSAIAATVGFYDSVGEWSDWYVVFSIGKDVNLNCHKMLLKGFIETRKDFSADQ</sequence>
<keyword evidence="3" id="KW-1185">Reference proteome</keyword>
<dbReference type="AlphaFoldDB" id="A0AAD5SSQ3"/>
<evidence type="ECO:0000313" key="2">
    <source>
        <dbReference type="EMBL" id="KAJ3101067.1"/>
    </source>
</evidence>
<comment type="caution">
    <text evidence="2">The sequence shown here is derived from an EMBL/GenBank/DDBJ whole genome shotgun (WGS) entry which is preliminary data.</text>
</comment>
<feature type="signal peptide" evidence="1">
    <location>
        <begin position="1"/>
        <end position="20"/>
    </location>
</feature>
<accession>A0AAD5SSQ3</accession>
<proteinExistence type="predicted"/>
<organism evidence="2 3">
    <name type="scientific">Physocladia obscura</name>
    <dbReference type="NCBI Taxonomy" id="109957"/>
    <lineage>
        <taxon>Eukaryota</taxon>
        <taxon>Fungi</taxon>
        <taxon>Fungi incertae sedis</taxon>
        <taxon>Chytridiomycota</taxon>
        <taxon>Chytridiomycota incertae sedis</taxon>
        <taxon>Chytridiomycetes</taxon>
        <taxon>Chytridiales</taxon>
        <taxon>Chytriomycetaceae</taxon>
        <taxon>Physocladia</taxon>
    </lineage>
</organism>
<protein>
    <submittedName>
        <fullName evidence="2">Uncharacterized protein</fullName>
    </submittedName>
</protein>